<dbReference type="GO" id="GO:0008270">
    <property type="term" value="F:zinc ion binding"/>
    <property type="evidence" value="ECO:0007669"/>
    <property type="project" value="InterPro"/>
</dbReference>
<feature type="region of interest" description="Disordered" evidence="4">
    <location>
        <begin position="565"/>
        <end position="609"/>
    </location>
</feature>
<comment type="caution">
    <text evidence="6">The sequence shown here is derived from an EMBL/GenBank/DDBJ whole genome shotgun (WGS) entry which is preliminary data.</text>
</comment>
<name>A0AAD9EGW2_9PEZI</name>
<dbReference type="CDD" id="cd00067">
    <property type="entry name" value="GAL4"/>
    <property type="match status" value="1"/>
</dbReference>
<feature type="region of interest" description="Disordered" evidence="4">
    <location>
        <begin position="116"/>
        <end position="139"/>
    </location>
</feature>
<evidence type="ECO:0000256" key="4">
    <source>
        <dbReference type="SAM" id="MobiDB-lite"/>
    </source>
</evidence>
<dbReference type="GO" id="GO:0005634">
    <property type="term" value="C:nucleus"/>
    <property type="evidence" value="ECO:0007669"/>
    <property type="project" value="UniProtKB-SubCell"/>
</dbReference>
<evidence type="ECO:0000256" key="3">
    <source>
        <dbReference type="ARBA" id="ARBA00023242"/>
    </source>
</evidence>
<dbReference type="AlphaFoldDB" id="A0AAD9EGW2"/>
<gene>
    <name evidence="6" type="ORF">CCHR01_10317</name>
</gene>
<feature type="compositionally biased region" description="Polar residues" evidence="4">
    <location>
        <begin position="589"/>
        <end position="604"/>
    </location>
</feature>
<proteinExistence type="predicted"/>
<evidence type="ECO:0000313" key="6">
    <source>
        <dbReference type="EMBL" id="KAK1847037.1"/>
    </source>
</evidence>
<reference evidence="6" key="1">
    <citation type="submission" date="2023-01" db="EMBL/GenBank/DDBJ databases">
        <title>Colletotrichum chrysophilum M932 genome sequence.</title>
        <authorList>
            <person name="Baroncelli R."/>
        </authorList>
    </citation>
    <scope>NUCLEOTIDE SEQUENCE</scope>
    <source>
        <strain evidence="6">M932</strain>
    </source>
</reference>
<keyword evidence="3" id="KW-0539">Nucleus</keyword>
<dbReference type="CDD" id="cd12148">
    <property type="entry name" value="fungal_TF_MHR"/>
    <property type="match status" value="1"/>
</dbReference>
<protein>
    <submittedName>
        <fullName evidence="6">Fungal specific transcription factor domain-containing protein</fullName>
    </submittedName>
</protein>
<dbReference type="PROSITE" id="PS50048">
    <property type="entry name" value="ZN2_CY6_FUNGAL_2"/>
    <property type="match status" value="1"/>
</dbReference>
<dbReference type="InterPro" id="IPR050613">
    <property type="entry name" value="Sec_Metabolite_Reg"/>
</dbReference>
<keyword evidence="7" id="KW-1185">Reference proteome</keyword>
<keyword evidence="2" id="KW-0479">Metal-binding</keyword>
<feature type="region of interest" description="Disordered" evidence="4">
    <location>
        <begin position="73"/>
        <end position="101"/>
    </location>
</feature>
<dbReference type="SMART" id="SM00066">
    <property type="entry name" value="GAL4"/>
    <property type="match status" value="1"/>
</dbReference>
<dbReference type="InterPro" id="IPR036864">
    <property type="entry name" value="Zn2-C6_fun-type_DNA-bd_sf"/>
</dbReference>
<dbReference type="Pfam" id="PF04082">
    <property type="entry name" value="Fungal_trans"/>
    <property type="match status" value="1"/>
</dbReference>
<dbReference type="SMART" id="SM00906">
    <property type="entry name" value="Fungal_trans"/>
    <property type="match status" value="1"/>
</dbReference>
<dbReference type="InterPro" id="IPR007219">
    <property type="entry name" value="XnlR_reg_dom"/>
</dbReference>
<feature type="domain" description="Zn(2)-C6 fungal-type" evidence="5">
    <location>
        <begin position="44"/>
        <end position="73"/>
    </location>
</feature>
<dbReference type="InterPro" id="IPR001138">
    <property type="entry name" value="Zn2Cys6_DnaBD"/>
</dbReference>
<comment type="subcellular location">
    <subcellularLocation>
        <location evidence="1">Nucleus</location>
    </subcellularLocation>
</comment>
<dbReference type="GO" id="GO:0003677">
    <property type="term" value="F:DNA binding"/>
    <property type="evidence" value="ECO:0007669"/>
    <property type="project" value="InterPro"/>
</dbReference>
<evidence type="ECO:0000256" key="1">
    <source>
        <dbReference type="ARBA" id="ARBA00004123"/>
    </source>
</evidence>
<dbReference type="PANTHER" id="PTHR31001:SF85">
    <property type="entry name" value="ZN(II)2CYS6 TRANSCRIPTION FACTOR (EUROFUNG)"/>
    <property type="match status" value="1"/>
</dbReference>
<accession>A0AAD9EGW2</accession>
<dbReference type="GO" id="GO:0006351">
    <property type="term" value="P:DNA-templated transcription"/>
    <property type="evidence" value="ECO:0007669"/>
    <property type="project" value="InterPro"/>
</dbReference>
<dbReference type="GO" id="GO:0000981">
    <property type="term" value="F:DNA-binding transcription factor activity, RNA polymerase II-specific"/>
    <property type="evidence" value="ECO:0007669"/>
    <property type="project" value="InterPro"/>
</dbReference>
<dbReference type="SUPFAM" id="SSF57701">
    <property type="entry name" value="Zn2/Cys6 DNA-binding domain"/>
    <property type="match status" value="1"/>
</dbReference>
<organism evidence="6 7">
    <name type="scientific">Colletotrichum chrysophilum</name>
    <dbReference type="NCBI Taxonomy" id="1836956"/>
    <lineage>
        <taxon>Eukaryota</taxon>
        <taxon>Fungi</taxon>
        <taxon>Dikarya</taxon>
        <taxon>Ascomycota</taxon>
        <taxon>Pezizomycotina</taxon>
        <taxon>Sordariomycetes</taxon>
        <taxon>Hypocreomycetidae</taxon>
        <taxon>Glomerellales</taxon>
        <taxon>Glomerellaceae</taxon>
        <taxon>Colletotrichum</taxon>
        <taxon>Colletotrichum gloeosporioides species complex</taxon>
    </lineage>
</organism>
<dbReference type="Gene3D" id="4.10.240.10">
    <property type="entry name" value="Zn(2)-C6 fungal-type DNA-binding domain"/>
    <property type="match status" value="1"/>
</dbReference>
<evidence type="ECO:0000313" key="7">
    <source>
        <dbReference type="Proteomes" id="UP001243330"/>
    </source>
</evidence>
<sequence length="685" mass="76793">MFSGAVVLTPPSNHTSFLRTSPTTKRAVFQTSDMAELKITRGHSCVPCQNRKIRCNGHTPCTYCIKTGKDCIKSSRGTQSRPRPTSGGPSGSTGQVVASGDERRYVEDNKLWTSLGSELGPRSASSEDERSSARHSSPPQINLIFGHQQMQSPELLHPSPIQSFKFWQVFLSNVHPLTKIIHGPSMQEEVLRMLSNPTATDRSTEALIFSIYLIAVVSLTDEECRNLLDEPREKHLARYRYATEAALSRVDFLRSTNLRVLQTFTIYLLALRYLCDNDILWLMTGLATRMGQRMGLHRETSLKGLSPFEAEMRRRVWWQIIILDGRAAQVTGASMNPSAYLLGDTNKPVNVNDGDLVPSMGLPPPPSPITTEMAFCSVRIEIGAWMIHQKTLPGFGTSSDGRAKFLKAVDDLENTIEHRYLRNIDKGIPLNQLALSMARSAICQLRISTCHPMRRQDKDTELSPDQIEMLLENSMEVIQYDIVAHTTPSLQHFLWHVSNFFPFETFVLLVGTLPSCANGQLAERAWDVINQVYEHHPSFISNRNEPLYRALGNLTYRSWKKAQANGQQRGFPPLAEPPFMSSLRRESSPGFQEQNPTCNSTTVSGDGGPHTPYSLPSNASIDGDNNAVMTDWQQLPQDIHDGSFAMGRESMDMDWEFWQYLLVDKVPGGQEPSKANPLSFMAYDN</sequence>
<dbReference type="EMBL" id="JAQOWY010000215">
    <property type="protein sequence ID" value="KAK1847037.1"/>
    <property type="molecule type" value="Genomic_DNA"/>
</dbReference>
<dbReference type="PANTHER" id="PTHR31001">
    <property type="entry name" value="UNCHARACTERIZED TRANSCRIPTIONAL REGULATORY PROTEIN"/>
    <property type="match status" value="1"/>
</dbReference>
<evidence type="ECO:0000256" key="2">
    <source>
        <dbReference type="ARBA" id="ARBA00022723"/>
    </source>
</evidence>
<dbReference type="Pfam" id="PF00172">
    <property type="entry name" value="Zn_clus"/>
    <property type="match status" value="1"/>
</dbReference>
<evidence type="ECO:0000259" key="5">
    <source>
        <dbReference type="PROSITE" id="PS50048"/>
    </source>
</evidence>
<dbReference type="Proteomes" id="UP001243330">
    <property type="component" value="Unassembled WGS sequence"/>
</dbReference>